<dbReference type="NCBIfam" id="NF047593">
    <property type="entry name" value="IS66_ISAeme5_TnpA"/>
    <property type="match status" value="1"/>
</dbReference>
<comment type="caution">
    <text evidence="1">The sequence shown here is derived from an EMBL/GenBank/DDBJ whole genome shotgun (WGS) entry which is preliminary data.</text>
</comment>
<dbReference type="RefSeq" id="WP_163945375.1">
    <property type="nucleotide sequence ID" value="NZ_JAAIKC010000003.1"/>
</dbReference>
<gene>
    <name evidence="1" type="ORF">GK047_10350</name>
</gene>
<dbReference type="AlphaFoldDB" id="A0A6G3ZWF8"/>
<organism evidence="1">
    <name type="scientific">Paenibacillus sp. SYP-B3998</name>
    <dbReference type="NCBI Taxonomy" id="2678564"/>
    <lineage>
        <taxon>Bacteria</taxon>
        <taxon>Bacillati</taxon>
        <taxon>Bacillota</taxon>
        <taxon>Bacilli</taxon>
        <taxon>Bacillales</taxon>
        <taxon>Paenibacillaceae</taxon>
        <taxon>Paenibacillus</taxon>
    </lineage>
</organism>
<reference evidence="1" key="1">
    <citation type="submission" date="2020-02" db="EMBL/GenBank/DDBJ databases">
        <authorList>
            <person name="Shen X.-R."/>
            <person name="Zhang Y.-X."/>
        </authorList>
    </citation>
    <scope>NUCLEOTIDE SEQUENCE</scope>
    <source>
        <strain evidence="1">SYP-B3998</strain>
    </source>
</reference>
<evidence type="ECO:0000313" key="1">
    <source>
        <dbReference type="EMBL" id="NEW06410.1"/>
    </source>
</evidence>
<sequence length="111" mass="12380">MKTKKARRQEWIVLVENYKASGLTMAAWCSANQFTLHTLKYWLRKLNGTSSTVSTKSRPSAFIPLSVGDTASVAAQATPLIVRVGEASIELRADFDPHLLREVVQVLRFTC</sequence>
<name>A0A6G3ZWF8_9BACL</name>
<accession>A0A6G3ZWF8</accession>
<proteinExistence type="predicted"/>
<protein>
    <submittedName>
        <fullName evidence="1">IS66 family insertion sequence element accessory protein TnpB</fullName>
    </submittedName>
</protein>
<dbReference type="EMBL" id="JAAIKC010000003">
    <property type="protein sequence ID" value="NEW06410.1"/>
    <property type="molecule type" value="Genomic_DNA"/>
</dbReference>